<dbReference type="RefSeq" id="WP_353640985.1">
    <property type="nucleotide sequence ID" value="NZ_CP159253.1"/>
</dbReference>
<protein>
    <submittedName>
        <fullName evidence="2">DUF2259 domain-containing protein</fullName>
    </submittedName>
</protein>
<feature type="signal peptide" evidence="1">
    <location>
        <begin position="1"/>
        <end position="19"/>
    </location>
</feature>
<organism evidence="2">
    <name type="scientific">Mesorhizobium sp. WSM2240</name>
    <dbReference type="NCBI Taxonomy" id="3228851"/>
    <lineage>
        <taxon>Bacteria</taxon>
        <taxon>Pseudomonadati</taxon>
        <taxon>Pseudomonadota</taxon>
        <taxon>Alphaproteobacteria</taxon>
        <taxon>Hyphomicrobiales</taxon>
        <taxon>Phyllobacteriaceae</taxon>
        <taxon>Mesorhizobium</taxon>
    </lineage>
</organism>
<proteinExistence type="predicted"/>
<name>A0AAU8CJF8_9HYPH</name>
<accession>A0AAU8CJF8</accession>
<reference evidence="2" key="1">
    <citation type="submission" date="2024-06" db="EMBL/GenBank/DDBJ databases">
        <title>Mesorhizobium karijinii sp. nov., a symbiont of the iconic Swainsona formosa from arid Australia.</title>
        <authorList>
            <person name="Hill Y.J."/>
            <person name="Watkin E.L.J."/>
            <person name="O'Hara G.W."/>
            <person name="Terpolilli J."/>
            <person name="Tye M.L."/>
            <person name="Kohlmeier M.G."/>
        </authorList>
    </citation>
    <scope>NUCLEOTIDE SEQUENCE</scope>
    <source>
        <strain evidence="2">WSM2240</strain>
    </source>
</reference>
<keyword evidence="1" id="KW-0732">Signal</keyword>
<dbReference type="EMBL" id="CP159253">
    <property type="protein sequence ID" value="XCG46442.1"/>
    <property type="molecule type" value="Genomic_DNA"/>
</dbReference>
<gene>
    <name evidence="2" type="ORF">ABVK50_13990</name>
</gene>
<evidence type="ECO:0000256" key="1">
    <source>
        <dbReference type="SAM" id="SignalP"/>
    </source>
</evidence>
<sequence>MRTVLALLVFLTATHTSLAGDVAELEILGFSEDGSVFAFEEYGVLDGSGFPYSNRYYIDVDSDEFLPGTPIRVRLEDETATVEKARGQARERGEKVVPQSVLEANRGFTAGFNTVTELSADPHRMLVNPRPIFYPVDHPLEFRLENVPLNNTERCQNHGEINGFRLLRIGASEGGRTQVLHEDKSIPQSRGCPHGYGIGAVQTFYHAGGQSAYAVVISVHSYGFEGPDFRWIAVTGRW</sequence>
<dbReference type="AlphaFoldDB" id="A0AAU8CJF8"/>
<evidence type="ECO:0000313" key="2">
    <source>
        <dbReference type="EMBL" id="XCG46442.1"/>
    </source>
</evidence>
<dbReference type="InterPro" id="IPR018725">
    <property type="entry name" value="DUF2259_secreted"/>
</dbReference>
<dbReference type="Pfam" id="PF10016">
    <property type="entry name" value="DUF2259"/>
    <property type="match status" value="1"/>
</dbReference>
<feature type="chain" id="PRO_5043728400" evidence="1">
    <location>
        <begin position="20"/>
        <end position="238"/>
    </location>
</feature>